<gene>
    <name evidence="10" type="ORF">CBA19CS42_05865</name>
</gene>
<protein>
    <submittedName>
        <fullName evidence="10">2Fe-2S iron-sulfur cluster binding domain-containing protein</fullName>
    </submittedName>
</protein>
<keyword evidence="7" id="KW-0411">Iron-sulfur</keyword>
<evidence type="ECO:0000256" key="3">
    <source>
        <dbReference type="ARBA" id="ARBA00022714"/>
    </source>
</evidence>
<dbReference type="Pfam" id="PF00111">
    <property type="entry name" value="Fer2"/>
    <property type="match status" value="1"/>
</dbReference>
<evidence type="ECO:0000256" key="7">
    <source>
        <dbReference type="ARBA" id="ARBA00023014"/>
    </source>
</evidence>
<evidence type="ECO:0000256" key="4">
    <source>
        <dbReference type="ARBA" id="ARBA00022723"/>
    </source>
</evidence>
<dbReference type="PANTHER" id="PTHR43112:SF3">
    <property type="entry name" value="FERREDOXIN-2, CHLOROPLASTIC"/>
    <property type="match status" value="1"/>
</dbReference>
<dbReference type="Proteomes" id="UP001055111">
    <property type="component" value="Unassembled WGS sequence"/>
</dbReference>
<accession>A0AA37IC99</accession>
<keyword evidence="2" id="KW-0813">Transport</keyword>
<reference evidence="10" key="1">
    <citation type="submission" date="2022-09" db="EMBL/GenBank/DDBJ databases">
        <title>Isolation and characterization of 3-chlorobenzoate degrading bacteria from soils in Shizuoka.</title>
        <authorList>
            <person name="Ifat A."/>
            <person name="Ogawa N."/>
            <person name="Kimbara K."/>
            <person name="Moriuchi R."/>
            <person name="Dohra H."/>
            <person name="Shintani M."/>
        </authorList>
    </citation>
    <scope>NUCLEOTIDE SEQUENCE</scope>
    <source>
        <strain evidence="10">19CS4-2</strain>
    </source>
</reference>
<proteinExistence type="inferred from homology"/>
<dbReference type="InterPro" id="IPR012675">
    <property type="entry name" value="Beta-grasp_dom_sf"/>
</dbReference>
<keyword evidence="5" id="KW-0249">Electron transport</keyword>
<name>A0AA37IC99_9BURK</name>
<dbReference type="PROSITE" id="PS51085">
    <property type="entry name" value="2FE2S_FER_2"/>
    <property type="match status" value="1"/>
</dbReference>
<keyword evidence="4" id="KW-0479">Metal-binding</keyword>
<dbReference type="Gene3D" id="3.10.20.30">
    <property type="match status" value="1"/>
</dbReference>
<keyword evidence="3" id="KW-0001">2Fe-2S</keyword>
<evidence type="ECO:0000313" key="11">
    <source>
        <dbReference type="Proteomes" id="UP001055111"/>
    </source>
</evidence>
<comment type="similarity">
    <text evidence="1">Belongs to the 2Fe2S plant-type ferredoxin family.</text>
</comment>
<dbReference type="SUPFAM" id="SSF54292">
    <property type="entry name" value="2Fe-2S ferredoxin-like"/>
    <property type="match status" value="1"/>
</dbReference>
<dbReference type="EMBL" id="BPUS01000001">
    <property type="protein sequence ID" value="GJH24011.1"/>
    <property type="molecule type" value="Genomic_DNA"/>
</dbReference>
<dbReference type="CDD" id="cd00207">
    <property type="entry name" value="fer2"/>
    <property type="match status" value="1"/>
</dbReference>
<feature type="domain" description="2Fe-2S ferredoxin-type" evidence="9">
    <location>
        <begin position="7"/>
        <end position="98"/>
    </location>
</feature>
<sequence length="112" mass="12158">MSDDAPRAFAMVIEPAGHFVAVRDGVTLLEAALQAGLSLPRSCRNGTCRACMCRLVDGEIAYRIEWPGLTAEEKTEGWILPCVALARTDVTIDQPDAREAAPDSRPVRSRGF</sequence>
<dbReference type="GO" id="GO:0046872">
    <property type="term" value="F:metal ion binding"/>
    <property type="evidence" value="ECO:0007669"/>
    <property type="project" value="UniProtKB-KW"/>
</dbReference>
<keyword evidence="6" id="KW-0408">Iron</keyword>
<evidence type="ECO:0000256" key="6">
    <source>
        <dbReference type="ARBA" id="ARBA00023004"/>
    </source>
</evidence>
<evidence type="ECO:0000256" key="8">
    <source>
        <dbReference type="ARBA" id="ARBA00034078"/>
    </source>
</evidence>
<dbReference type="GO" id="GO:0051537">
    <property type="term" value="F:2 iron, 2 sulfur cluster binding"/>
    <property type="evidence" value="ECO:0007669"/>
    <property type="project" value="UniProtKB-KW"/>
</dbReference>
<dbReference type="PANTHER" id="PTHR43112">
    <property type="entry name" value="FERREDOXIN"/>
    <property type="match status" value="1"/>
</dbReference>
<evidence type="ECO:0000259" key="9">
    <source>
        <dbReference type="PROSITE" id="PS51085"/>
    </source>
</evidence>
<evidence type="ECO:0000256" key="5">
    <source>
        <dbReference type="ARBA" id="ARBA00022982"/>
    </source>
</evidence>
<evidence type="ECO:0000313" key="10">
    <source>
        <dbReference type="EMBL" id="GJH24011.1"/>
    </source>
</evidence>
<organism evidence="10 11">
    <name type="scientific">Caballeronia novacaledonica</name>
    <dbReference type="NCBI Taxonomy" id="1544861"/>
    <lineage>
        <taxon>Bacteria</taxon>
        <taxon>Pseudomonadati</taxon>
        <taxon>Pseudomonadota</taxon>
        <taxon>Betaproteobacteria</taxon>
        <taxon>Burkholderiales</taxon>
        <taxon>Burkholderiaceae</taxon>
        <taxon>Caballeronia</taxon>
    </lineage>
</organism>
<evidence type="ECO:0000256" key="1">
    <source>
        <dbReference type="ARBA" id="ARBA00007874"/>
    </source>
</evidence>
<comment type="cofactor">
    <cofactor evidence="8">
        <name>[2Fe-2S] cluster</name>
        <dbReference type="ChEBI" id="CHEBI:190135"/>
    </cofactor>
</comment>
<dbReference type="InterPro" id="IPR036010">
    <property type="entry name" value="2Fe-2S_ferredoxin-like_sf"/>
</dbReference>
<dbReference type="AlphaFoldDB" id="A0AA37IC99"/>
<evidence type="ECO:0000256" key="2">
    <source>
        <dbReference type="ARBA" id="ARBA00022448"/>
    </source>
</evidence>
<dbReference type="InterPro" id="IPR001041">
    <property type="entry name" value="2Fe-2S_ferredoxin-type"/>
</dbReference>
<comment type="caution">
    <text evidence="10">The sequence shown here is derived from an EMBL/GenBank/DDBJ whole genome shotgun (WGS) entry which is preliminary data.</text>
</comment>